<evidence type="ECO:0000313" key="4">
    <source>
        <dbReference type="EMBL" id="CAA2953517.1"/>
    </source>
</evidence>
<dbReference type="PANTHER" id="PTHR22893:SF91">
    <property type="entry name" value="NADPH DEHYDROGENASE 2-RELATED"/>
    <property type="match status" value="1"/>
</dbReference>
<comment type="caution">
    <text evidence="4">The sequence shown here is derived from an EMBL/GenBank/DDBJ whole genome shotgun (WGS) entry which is preliminary data.</text>
</comment>
<gene>
    <name evidence="4" type="ORF">OLEA9_A001780</name>
</gene>
<dbReference type="Gramene" id="OE9A001780T1">
    <property type="protein sequence ID" value="OE9A001780C1"/>
    <property type="gene ID" value="OE9A001780"/>
</dbReference>
<dbReference type="EMBL" id="CACTIH010000092">
    <property type="protein sequence ID" value="CAA2953517.1"/>
    <property type="molecule type" value="Genomic_DNA"/>
</dbReference>
<dbReference type="InterPro" id="IPR013785">
    <property type="entry name" value="Aldolase_TIM"/>
</dbReference>
<reference evidence="4 5" key="1">
    <citation type="submission" date="2019-12" db="EMBL/GenBank/DDBJ databases">
        <authorList>
            <person name="Alioto T."/>
            <person name="Alioto T."/>
            <person name="Gomez Garrido J."/>
        </authorList>
    </citation>
    <scope>NUCLEOTIDE SEQUENCE [LARGE SCALE GENOMIC DNA]</scope>
</reference>
<proteinExistence type="predicted"/>
<evidence type="ECO:0000256" key="2">
    <source>
        <dbReference type="ARBA" id="ARBA00022643"/>
    </source>
</evidence>
<protein>
    <submittedName>
        <fullName evidence="4">12-oxophytodienoate reductase 11</fullName>
    </submittedName>
</protein>
<dbReference type="GO" id="GO:0016491">
    <property type="term" value="F:oxidoreductase activity"/>
    <property type="evidence" value="ECO:0007669"/>
    <property type="project" value="InterPro"/>
</dbReference>
<dbReference type="GO" id="GO:0010181">
    <property type="term" value="F:FMN binding"/>
    <property type="evidence" value="ECO:0007669"/>
    <property type="project" value="InterPro"/>
</dbReference>
<dbReference type="InterPro" id="IPR045247">
    <property type="entry name" value="Oye-like"/>
</dbReference>
<evidence type="ECO:0000256" key="1">
    <source>
        <dbReference type="ARBA" id="ARBA00022630"/>
    </source>
</evidence>
<dbReference type="AlphaFoldDB" id="A0A8S0PL02"/>
<dbReference type="Proteomes" id="UP000594638">
    <property type="component" value="Unassembled WGS sequence"/>
</dbReference>
<organism evidence="4 5">
    <name type="scientific">Olea europaea subsp. europaea</name>
    <dbReference type="NCBI Taxonomy" id="158383"/>
    <lineage>
        <taxon>Eukaryota</taxon>
        <taxon>Viridiplantae</taxon>
        <taxon>Streptophyta</taxon>
        <taxon>Embryophyta</taxon>
        <taxon>Tracheophyta</taxon>
        <taxon>Spermatophyta</taxon>
        <taxon>Magnoliopsida</taxon>
        <taxon>eudicotyledons</taxon>
        <taxon>Gunneridae</taxon>
        <taxon>Pentapetalae</taxon>
        <taxon>asterids</taxon>
        <taxon>lamiids</taxon>
        <taxon>Lamiales</taxon>
        <taxon>Oleaceae</taxon>
        <taxon>Oleeae</taxon>
        <taxon>Olea</taxon>
    </lineage>
</organism>
<keyword evidence="5" id="KW-1185">Reference proteome</keyword>
<evidence type="ECO:0000313" key="5">
    <source>
        <dbReference type="Proteomes" id="UP000594638"/>
    </source>
</evidence>
<keyword evidence="2" id="KW-0288">FMN</keyword>
<dbReference type="OrthoDB" id="1663137at2759"/>
<keyword evidence="1" id="KW-0285">Flavoprotein</keyword>
<dbReference type="SUPFAM" id="SSF51395">
    <property type="entry name" value="FMN-linked oxidoreductases"/>
    <property type="match status" value="1"/>
</dbReference>
<evidence type="ECO:0000256" key="3">
    <source>
        <dbReference type="ARBA" id="ARBA00022857"/>
    </source>
</evidence>
<name>A0A8S0PL02_OLEEU</name>
<dbReference type="Gene3D" id="3.20.20.70">
    <property type="entry name" value="Aldolase class I"/>
    <property type="match status" value="1"/>
</dbReference>
<accession>A0A8S0PL02</accession>
<dbReference type="PANTHER" id="PTHR22893">
    <property type="entry name" value="NADH OXIDOREDUCTASE-RELATED"/>
    <property type="match status" value="1"/>
</dbReference>
<sequence length="126" mass="14573">MAKIQSRVQTRQVRLAMEEIGLLLDDLGSMRSLALLMILGWQLVMLLKQLSRKLFIAAEGYNRSMGNKAIAENHADLIAYGRWFLAYPDLPRRCELDTPLNKYYRSTFYTPHPVVGYTDYPFLEEA</sequence>
<keyword evidence="3" id="KW-0521">NADP</keyword>